<dbReference type="eggNOG" id="COG2197">
    <property type="taxonomic scope" value="Bacteria"/>
</dbReference>
<feature type="domain" description="HTH luxR-type" evidence="7">
    <location>
        <begin position="175"/>
        <end position="240"/>
    </location>
</feature>
<gene>
    <name evidence="9" type="ordered locus">Mpe_A3621</name>
</gene>
<dbReference type="InterPro" id="IPR011006">
    <property type="entry name" value="CheY-like_superfamily"/>
</dbReference>
<keyword evidence="1 5" id="KW-0597">Phosphoprotein</keyword>
<dbReference type="SMART" id="SM00448">
    <property type="entry name" value="REC"/>
    <property type="match status" value="1"/>
</dbReference>
<evidence type="ECO:0000256" key="5">
    <source>
        <dbReference type="PROSITE-ProRule" id="PRU00169"/>
    </source>
</evidence>
<feature type="modified residue" description="4-aspartylphosphate" evidence="5">
    <location>
        <position position="54"/>
    </location>
</feature>
<accession>A2SLY5</accession>
<dbReference type="PANTHER" id="PTHR43214">
    <property type="entry name" value="TWO-COMPONENT RESPONSE REGULATOR"/>
    <property type="match status" value="1"/>
</dbReference>
<dbReference type="CDD" id="cd06170">
    <property type="entry name" value="LuxR_C_like"/>
    <property type="match status" value="1"/>
</dbReference>
<dbReference type="SMART" id="SM00421">
    <property type="entry name" value="HTH_LUXR"/>
    <property type="match status" value="1"/>
</dbReference>
<dbReference type="Pfam" id="PF00196">
    <property type="entry name" value="GerE"/>
    <property type="match status" value="1"/>
</dbReference>
<dbReference type="GO" id="GO:0000160">
    <property type="term" value="P:phosphorelay signal transduction system"/>
    <property type="evidence" value="ECO:0007669"/>
    <property type="project" value="InterPro"/>
</dbReference>
<dbReference type="InterPro" id="IPR058245">
    <property type="entry name" value="NreC/VraR/RcsB-like_REC"/>
</dbReference>
<dbReference type="EMBL" id="CP000555">
    <property type="protein sequence ID" value="ABM96574.1"/>
    <property type="molecule type" value="Genomic_DNA"/>
</dbReference>
<reference evidence="9 10" key="1">
    <citation type="journal article" date="2007" name="J. Bacteriol.">
        <title>Whole-genome analysis of the methyl tert-butyl ether-degrading beta-proteobacterium Methylibium petroleiphilum PM1.</title>
        <authorList>
            <person name="Kane S.R."/>
            <person name="Chakicherla A.Y."/>
            <person name="Chain P.S.G."/>
            <person name="Schmidt R."/>
            <person name="Shin M.W."/>
            <person name="Legler T.C."/>
            <person name="Scow K.M."/>
            <person name="Larimer F.W."/>
            <person name="Lucas S.M."/>
            <person name="Richardson P.M."/>
            <person name="Hristova K.R."/>
        </authorList>
    </citation>
    <scope>NUCLEOTIDE SEQUENCE [LARGE SCALE GENOMIC DNA]</scope>
    <source>
        <strain evidence="10">ATCC BAA-1232 / LMG 22953 / PM1</strain>
    </source>
</reference>
<proteinExistence type="predicted"/>
<evidence type="ECO:0000256" key="3">
    <source>
        <dbReference type="ARBA" id="ARBA00023125"/>
    </source>
</evidence>
<dbReference type="SUPFAM" id="SSF52172">
    <property type="entry name" value="CheY-like"/>
    <property type="match status" value="1"/>
</dbReference>
<keyword evidence="4" id="KW-0804">Transcription</keyword>
<dbReference type="Gene3D" id="3.40.50.2300">
    <property type="match status" value="1"/>
</dbReference>
<keyword evidence="3" id="KW-0238">DNA-binding</keyword>
<dbReference type="InterPro" id="IPR016032">
    <property type="entry name" value="Sig_transdc_resp-reg_C-effctor"/>
</dbReference>
<dbReference type="PRINTS" id="PR00038">
    <property type="entry name" value="HTHLUXR"/>
</dbReference>
<dbReference type="CDD" id="cd17535">
    <property type="entry name" value="REC_NarL-like"/>
    <property type="match status" value="1"/>
</dbReference>
<evidence type="ECO:0000313" key="9">
    <source>
        <dbReference type="EMBL" id="ABM96574.1"/>
    </source>
</evidence>
<feature type="region of interest" description="Disordered" evidence="6">
    <location>
        <begin position="157"/>
        <end position="179"/>
    </location>
</feature>
<dbReference type="InterPro" id="IPR039420">
    <property type="entry name" value="WalR-like"/>
</dbReference>
<feature type="domain" description="Response regulatory" evidence="8">
    <location>
        <begin position="3"/>
        <end position="124"/>
    </location>
</feature>
<dbReference type="HOGENOM" id="CLU_000445_90_10_4"/>
<evidence type="ECO:0000256" key="4">
    <source>
        <dbReference type="ARBA" id="ARBA00023163"/>
    </source>
</evidence>
<name>A2SLY5_METPP</name>
<keyword evidence="10" id="KW-1185">Reference proteome</keyword>
<evidence type="ECO:0000259" key="7">
    <source>
        <dbReference type="PROSITE" id="PS50043"/>
    </source>
</evidence>
<protein>
    <submittedName>
        <fullName evidence="9">Response regulatory protein</fullName>
    </submittedName>
</protein>
<keyword evidence="2" id="KW-0805">Transcription regulation</keyword>
<evidence type="ECO:0000313" key="10">
    <source>
        <dbReference type="Proteomes" id="UP000000366"/>
    </source>
</evidence>
<dbReference type="KEGG" id="mpt:Mpe_A3621"/>
<dbReference type="InterPro" id="IPR001789">
    <property type="entry name" value="Sig_transdc_resp-reg_receiver"/>
</dbReference>
<evidence type="ECO:0000256" key="1">
    <source>
        <dbReference type="ARBA" id="ARBA00022553"/>
    </source>
</evidence>
<organism evidence="9 10">
    <name type="scientific">Methylibium petroleiphilum (strain ATCC BAA-1232 / LMG 22953 / PM1)</name>
    <dbReference type="NCBI Taxonomy" id="420662"/>
    <lineage>
        <taxon>Bacteria</taxon>
        <taxon>Pseudomonadati</taxon>
        <taxon>Pseudomonadota</taxon>
        <taxon>Betaproteobacteria</taxon>
        <taxon>Burkholderiales</taxon>
        <taxon>Sphaerotilaceae</taxon>
        <taxon>Methylibium</taxon>
    </lineage>
</organism>
<dbReference type="PROSITE" id="PS50110">
    <property type="entry name" value="RESPONSE_REGULATORY"/>
    <property type="match status" value="1"/>
</dbReference>
<evidence type="ECO:0000259" key="8">
    <source>
        <dbReference type="PROSITE" id="PS50110"/>
    </source>
</evidence>
<evidence type="ECO:0000256" key="2">
    <source>
        <dbReference type="ARBA" id="ARBA00023015"/>
    </source>
</evidence>
<dbReference type="STRING" id="420662.Mpe_A3621"/>
<dbReference type="PROSITE" id="PS50043">
    <property type="entry name" value="HTH_LUXR_2"/>
    <property type="match status" value="1"/>
</dbReference>
<dbReference type="GO" id="GO:0003677">
    <property type="term" value="F:DNA binding"/>
    <property type="evidence" value="ECO:0007669"/>
    <property type="project" value="UniProtKB-KW"/>
</dbReference>
<dbReference type="AlphaFoldDB" id="A2SLY5"/>
<evidence type="ECO:0000256" key="6">
    <source>
        <dbReference type="SAM" id="MobiDB-lite"/>
    </source>
</evidence>
<dbReference type="Proteomes" id="UP000000366">
    <property type="component" value="Chromosome"/>
</dbReference>
<dbReference type="SUPFAM" id="SSF46894">
    <property type="entry name" value="C-terminal effector domain of the bipartite response regulators"/>
    <property type="match status" value="1"/>
</dbReference>
<dbReference type="InterPro" id="IPR000792">
    <property type="entry name" value="Tscrpt_reg_LuxR_C"/>
</dbReference>
<dbReference type="PANTHER" id="PTHR43214:SF41">
    <property type="entry name" value="NITRATE_NITRITE RESPONSE REGULATOR PROTEIN NARP"/>
    <property type="match status" value="1"/>
</dbReference>
<dbReference type="RefSeq" id="WP_011831194.1">
    <property type="nucleotide sequence ID" value="NC_008825.1"/>
</dbReference>
<sequence length="243" mass="26432">MLKVYLVEDDPLVAQHVLDTLNEAPGIRCVGHANRLGIARIDLPQCRPDVLLSDLGLPDGDGTELIGELSHAPAIDGVWHPHILVFSVFGDEARVIQAIEAGADGYFLKGCTSEELVRAVEQAARGESPISPAIARHLLKRFREDGFSETSFRDSGFSEFGGGGGDTGMMDLDEPSRRDHEVSAREHEVLRLVAQGYVSEEIAERLLTTPSAVATAVRNVYRKLQLGQRARATVQAQSRPGWA</sequence>
<dbReference type="Pfam" id="PF00072">
    <property type="entry name" value="Response_reg"/>
    <property type="match status" value="1"/>
</dbReference>
<dbReference type="GO" id="GO:0006355">
    <property type="term" value="P:regulation of DNA-templated transcription"/>
    <property type="evidence" value="ECO:0007669"/>
    <property type="project" value="InterPro"/>
</dbReference>